<accession>A0ABW8H4R2</accession>
<organism evidence="2 3">
    <name type="scientific">Streptomyces ardesiacus</name>
    <dbReference type="NCBI Taxonomy" id="285564"/>
    <lineage>
        <taxon>Bacteria</taxon>
        <taxon>Bacillati</taxon>
        <taxon>Actinomycetota</taxon>
        <taxon>Actinomycetes</taxon>
        <taxon>Kitasatosporales</taxon>
        <taxon>Streptomycetaceae</taxon>
        <taxon>Streptomyces</taxon>
    </lineage>
</organism>
<feature type="region of interest" description="Disordered" evidence="1">
    <location>
        <begin position="122"/>
        <end position="187"/>
    </location>
</feature>
<evidence type="ECO:0000313" key="2">
    <source>
        <dbReference type="EMBL" id="MFJ6035766.1"/>
    </source>
</evidence>
<protein>
    <submittedName>
        <fullName evidence="2">Uncharacterized protein</fullName>
    </submittedName>
</protein>
<feature type="region of interest" description="Disordered" evidence="1">
    <location>
        <begin position="35"/>
        <end position="85"/>
    </location>
</feature>
<feature type="compositionally biased region" description="Polar residues" evidence="1">
    <location>
        <begin position="177"/>
        <end position="187"/>
    </location>
</feature>
<feature type="region of interest" description="Disordered" evidence="1">
    <location>
        <begin position="1"/>
        <end position="23"/>
    </location>
</feature>
<gene>
    <name evidence="2" type="ORF">ACIQFM_05870</name>
</gene>
<comment type="caution">
    <text evidence="2">The sequence shown here is derived from an EMBL/GenBank/DDBJ whole genome shotgun (WGS) entry which is preliminary data.</text>
</comment>
<dbReference type="Proteomes" id="UP001617907">
    <property type="component" value="Unassembled WGS sequence"/>
</dbReference>
<reference evidence="2 3" key="1">
    <citation type="submission" date="2024-10" db="EMBL/GenBank/DDBJ databases">
        <title>The Natural Products Discovery Center: Release of the First 8490 Sequenced Strains for Exploring Actinobacteria Biosynthetic Diversity.</title>
        <authorList>
            <person name="Kalkreuter E."/>
            <person name="Kautsar S.A."/>
            <person name="Yang D."/>
            <person name="Bader C.D."/>
            <person name="Teijaro C.N."/>
            <person name="Fluegel L."/>
            <person name="Davis C.M."/>
            <person name="Simpson J.R."/>
            <person name="Lauterbach L."/>
            <person name="Steele A.D."/>
            <person name="Gui C."/>
            <person name="Meng S."/>
            <person name="Li G."/>
            <person name="Viehrig K."/>
            <person name="Ye F."/>
            <person name="Su P."/>
            <person name="Kiefer A.F."/>
            <person name="Nichols A."/>
            <person name="Cepeda A.J."/>
            <person name="Yan W."/>
            <person name="Fan B."/>
            <person name="Jiang Y."/>
            <person name="Adhikari A."/>
            <person name="Zheng C.-J."/>
            <person name="Schuster L."/>
            <person name="Cowan T.M."/>
            <person name="Smanski M.J."/>
            <person name="Chevrette M.G."/>
            <person name="De Carvalho L.P.S."/>
            <person name="Shen B."/>
        </authorList>
    </citation>
    <scope>NUCLEOTIDE SEQUENCE [LARGE SCALE GENOMIC DNA]</scope>
    <source>
        <strain evidence="2 3">NPDC093086</strain>
    </source>
</reference>
<feature type="compositionally biased region" description="Gly residues" evidence="1">
    <location>
        <begin position="1"/>
        <end position="10"/>
    </location>
</feature>
<dbReference type="RefSeq" id="WP_333744822.1">
    <property type="nucleotide sequence ID" value="NZ_JAJSZE010000208.1"/>
</dbReference>
<name>A0ABW8H4R2_9ACTN</name>
<proteinExistence type="predicted"/>
<sequence>MTASGPGGDAPQGPDGTPTVPEYVWRLFLEDDERAIRASAPREPAARDRLPGRPPEPPAGRPGEALAPAPVPTVGEAWRAEDTWAGPAWRELDGRARVRRIGRVLGTAAAAALALTAWSHLSTDPVVPDGGPAETIGQRLEESPALPTAGSLPDAAVPTPSGDASPAVFEPAPSATPGASGSPWTIN</sequence>
<evidence type="ECO:0000313" key="3">
    <source>
        <dbReference type="Proteomes" id="UP001617907"/>
    </source>
</evidence>
<dbReference type="EMBL" id="JBIVPC010000003">
    <property type="protein sequence ID" value="MFJ6035766.1"/>
    <property type="molecule type" value="Genomic_DNA"/>
</dbReference>
<evidence type="ECO:0000256" key="1">
    <source>
        <dbReference type="SAM" id="MobiDB-lite"/>
    </source>
</evidence>
<keyword evidence="3" id="KW-1185">Reference proteome</keyword>